<evidence type="ECO:0000313" key="1">
    <source>
        <dbReference type="EMBL" id="MBU5626372.1"/>
    </source>
</evidence>
<gene>
    <name evidence="1" type="ORF">KQI82_05475</name>
</gene>
<sequence>MMLRKPTCADCPHNLQYMERLPIKKKGVTMHLGERFCVAGKRARKFKRSDPKTYVPSWCPRLKAPCELRIYGFKNQREWRMHRSMCAYLGEDTSPSAFRYAVRYEGHADLAPYEFFECCNEKSDDEILGAAVQHYDVVEIDDGIKPAFFYKTEHGYELLFSFDAKTAKKNIREEID</sequence>
<proteinExistence type="predicted"/>
<organism evidence="1 2">
    <name type="scientific">Dysosmobacter acutus</name>
    <dbReference type="NCBI Taxonomy" id="2841504"/>
    <lineage>
        <taxon>Bacteria</taxon>
        <taxon>Bacillati</taxon>
        <taxon>Bacillota</taxon>
        <taxon>Clostridia</taxon>
        <taxon>Eubacteriales</taxon>
        <taxon>Oscillospiraceae</taxon>
        <taxon>Dysosmobacter</taxon>
    </lineage>
</organism>
<comment type="caution">
    <text evidence="1">The sequence shown here is derived from an EMBL/GenBank/DDBJ whole genome shotgun (WGS) entry which is preliminary data.</text>
</comment>
<dbReference type="Proteomes" id="UP000787672">
    <property type="component" value="Unassembled WGS sequence"/>
</dbReference>
<name>A0ABS6F7W0_9FIRM</name>
<protein>
    <submittedName>
        <fullName evidence="1">Uncharacterized protein</fullName>
    </submittedName>
</protein>
<evidence type="ECO:0000313" key="2">
    <source>
        <dbReference type="Proteomes" id="UP000787672"/>
    </source>
</evidence>
<accession>A0ABS6F7W0</accession>
<reference evidence="1 2" key="1">
    <citation type="submission" date="2021-06" db="EMBL/GenBank/DDBJ databases">
        <authorList>
            <person name="Sun Q."/>
            <person name="Li D."/>
        </authorList>
    </citation>
    <scope>NUCLEOTIDE SEQUENCE [LARGE SCALE GENOMIC DNA]</scope>
    <source>
        <strain evidence="1 2">MSJ-2</strain>
    </source>
</reference>
<dbReference type="RefSeq" id="WP_216631864.1">
    <property type="nucleotide sequence ID" value="NZ_JAHLQN010000001.1"/>
</dbReference>
<keyword evidence="2" id="KW-1185">Reference proteome</keyword>
<dbReference type="EMBL" id="JAHLQN010000001">
    <property type="protein sequence ID" value="MBU5626372.1"/>
    <property type="molecule type" value="Genomic_DNA"/>
</dbReference>